<evidence type="ECO:0000313" key="3">
    <source>
        <dbReference type="Proteomes" id="UP000515679"/>
    </source>
</evidence>
<keyword evidence="3" id="KW-1185">Reference proteome</keyword>
<sequence>MSENPNVGFKKHKIKSFQGYLDVVKKIKSEEETVWFRGQSKAWQRLVPSAIRDNYAIADQFGRPMDPHGGAARGEAVAILPFPTMLQKFKELAITYLGEYLRAEPKNDLEWYFLAQHYGVPTTLLDWSTDPLIALFFATQSNIDPKMIIPVDEAINDFNRNSFSRYGASVFVMDPKKVNAHVGEHIWNNSEKPFTEVINIAKDNVYDHFKRYLDEDVESRFMMPFCVLGSPIDRRICRQSGNFTIHGSQVAPLDYYSDVQVLLHKIFIPYSCFEEIKDWLNVLDVTEESVYGDGKLQSLVSSIGSEARNKFNEKLDQLKAEYRLAAVQRK</sequence>
<dbReference type="AlphaFoldDB" id="A0A7G5BX21"/>
<proteinExistence type="predicted"/>
<evidence type="ECO:0000313" key="2">
    <source>
        <dbReference type="EMBL" id="QMV41505.1"/>
    </source>
</evidence>
<feature type="domain" description="FRG" evidence="1">
    <location>
        <begin position="30"/>
        <end position="149"/>
    </location>
</feature>
<evidence type="ECO:0000259" key="1">
    <source>
        <dbReference type="SMART" id="SM00901"/>
    </source>
</evidence>
<dbReference type="InterPro" id="IPR014966">
    <property type="entry name" value="FRG-dom"/>
</dbReference>
<reference evidence="2 3" key="1">
    <citation type="submission" date="2019-07" db="EMBL/GenBank/DDBJ databases">
        <authorList>
            <person name="Kim J.K."/>
            <person name="Cheong H.-M."/>
            <person name="Choi Y."/>
            <person name="Hwang K.J."/>
            <person name="Lee S."/>
            <person name="Choi C."/>
        </authorList>
    </citation>
    <scope>NUCLEOTIDE SEQUENCE [LARGE SCALE GENOMIC DNA]</scope>
    <source>
        <strain evidence="2 3">KS 22</strain>
    </source>
</reference>
<name>A0A7G5BX21_9BACL</name>
<organism evidence="2 3">
    <name type="scientific">Cohnella cholangitidis</name>
    <dbReference type="NCBI Taxonomy" id="2598458"/>
    <lineage>
        <taxon>Bacteria</taxon>
        <taxon>Bacillati</taxon>
        <taxon>Bacillota</taxon>
        <taxon>Bacilli</taxon>
        <taxon>Bacillales</taxon>
        <taxon>Paenibacillaceae</taxon>
        <taxon>Cohnella</taxon>
    </lineage>
</organism>
<dbReference type="EMBL" id="CP041969">
    <property type="protein sequence ID" value="QMV41505.1"/>
    <property type="molecule type" value="Genomic_DNA"/>
</dbReference>
<accession>A0A7G5BX21</accession>
<dbReference type="KEGG" id="cchl:FPL14_10090"/>
<dbReference type="Pfam" id="PF08867">
    <property type="entry name" value="FRG"/>
    <property type="match status" value="1"/>
</dbReference>
<protein>
    <submittedName>
        <fullName evidence="2">FRG domain-containing protein</fullName>
    </submittedName>
</protein>
<dbReference type="RefSeq" id="WP_182302861.1">
    <property type="nucleotide sequence ID" value="NZ_CP041969.1"/>
</dbReference>
<dbReference type="SMART" id="SM00901">
    <property type="entry name" value="FRG"/>
    <property type="match status" value="1"/>
</dbReference>
<gene>
    <name evidence="2" type="ORF">FPL14_10090</name>
</gene>
<dbReference type="Proteomes" id="UP000515679">
    <property type="component" value="Chromosome"/>
</dbReference>